<proteinExistence type="predicted"/>
<keyword evidence="2" id="KW-1185">Reference proteome</keyword>
<organism evidence="1 2">
    <name type="scientific">Gemmobacter aquatilis</name>
    <dbReference type="NCBI Taxonomy" id="933059"/>
    <lineage>
        <taxon>Bacteria</taxon>
        <taxon>Pseudomonadati</taxon>
        <taxon>Pseudomonadota</taxon>
        <taxon>Alphaproteobacteria</taxon>
        <taxon>Rhodobacterales</taxon>
        <taxon>Paracoccaceae</taxon>
        <taxon>Gemmobacter</taxon>
    </lineage>
</organism>
<evidence type="ECO:0000313" key="2">
    <source>
        <dbReference type="Proteomes" id="UP000198761"/>
    </source>
</evidence>
<sequence length="139" mass="15097">MADYFTHFSCLINVGTPEKAAAAMAMFQRCRAEDDESDEPQYLGFEISPQDEGQSGELWIRDDDSGDPDGVVAFVLRLAHDLDLRGLWGFDFAHTASRPILGSFGGGATVIDLGARKVIGWVGTETWLTQALTGEDPDA</sequence>
<dbReference type="Proteomes" id="UP000198761">
    <property type="component" value="Unassembled WGS sequence"/>
</dbReference>
<dbReference type="STRING" id="933059.SAMN04488103_11925"/>
<gene>
    <name evidence="1" type="ORF">SAMN04488103_11925</name>
</gene>
<dbReference type="AlphaFoldDB" id="A0A1H8NHN4"/>
<accession>A0A1H8NHN4</accession>
<dbReference type="OrthoDB" id="7210143at2"/>
<name>A0A1H8NHN4_9RHOB</name>
<reference evidence="1 2" key="1">
    <citation type="submission" date="2016-10" db="EMBL/GenBank/DDBJ databases">
        <authorList>
            <person name="de Groot N.N."/>
        </authorList>
    </citation>
    <scope>NUCLEOTIDE SEQUENCE [LARGE SCALE GENOMIC DNA]</scope>
    <source>
        <strain evidence="1 2">DSM 3857</strain>
    </source>
</reference>
<evidence type="ECO:0000313" key="1">
    <source>
        <dbReference type="EMBL" id="SEO28989.1"/>
    </source>
</evidence>
<protein>
    <submittedName>
        <fullName evidence="1">Uncharacterized protein</fullName>
    </submittedName>
</protein>
<dbReference type="RefSeq" id="WP_091303660.1">
    <property type="nucleotide sequence ID" value="NZ_FOCE01000019.1"/>
</dbReference>
<dbReference type="EMBL" id="FOCE01000019">
    <property type="protein sequence ID" value="SEO28989.1"/>
    <property type="molecule type" value="Genomic_DNA"/>
</dbReference>